<dbReference type="AlphaFoldDB" id="A0A231V2I2"/>
<dbReference type="CDD" id="cd04301">
    <property type="entry name" value="NAT_SF"/>
    <property type="match status" value="1"/>
</dbReference>
<feature type="domain" description="N-acetyltransferase" evidence="3">
    <location>
        <begin position="6"/>
        <end position="168"/>
    </location>
</feature>
<evidence type="ECO:0000256" key="1">
    <source>
        <dbReference type="ARBA" id="ARBA00022679"/>
    </source>
</evidence>
<dbReference type="InterPro" id="IPR050832">
    <property type="entry name" value="Bact_Acetyltransf"/>
</dbReference>
<proteinExistence type="predicted"/>
<accession>A0A231V2I2</accession>
<dbReference type="Proteomes" id="UP000215405">
    <property type="component" value="Unassembled WGS sequence"/>
</dbReference>
<dbReference type="Pfam" id="PF00583">
    <property type="entry name" value="Acetyltransf_1"/>
    <property type="match status" value="1"/>
</dbReference>
<dbReference type="InterPro" id="IPR000182">
    <property type="entry name" value="GNAT_dom"/>
</dbReference>
<dbReference type="EMBL" id="NBYO01000001">
    <property type="protein sequence ID" value="OXT02360.1"/>
    <property type="molecule type" value="Genomic_DNA"/>
</dbReference>
<keyword evidence="2" id="KW-0012">Acyltransferase</keyword>
<name>A0A231V2I2_9HYPH</name>
<dbReference type="RefSeq" id="WP_094076316.1">
    <property type="nucleotide sequence ID" value="NZ_NBYO01000001.1"/>
</dbReference>
<dbReference type="GO" id="GO:0016747">
    <property type="term" value="F:acyltransferase activity, transferring groups other than amino-acyl groups"/>
    <property type="evidence" value="ECO:0007669"/>
    <property type="project" value="InterPro"/>
</dbReference>
<keyword evidence="1 4" id="KW-0808">Transferase</keyword>
<dbReference type="OrthoDB" id="9799154at2"/>
<sequence length="168" mass="18696">MNTLSIDIRNASSADAAGIATTHREAWHGAYAGIIPHLALNRMIAQRREDWWQRALSRSASVLVAEFGDEIVGYATYGRNRTRELPQKGEIYELYLHPQYQGIGIGSRLFEAARQRLEDSHLSGMVVWALEENVIAQQFYAGHGGHDIAEGVEQLGGASFKKIAFVWA</sequence>
<dbReference type="InterPro" id="IPR016181">
    <property type="entry name" value="Acyl_CoA_acyltransferase"/>
</dbReference>
<keyword evidence="5" id="KW-1185">Reference proteome</keyword>
<dbReference type="Gene3D" id="3.40.630.30">
    <property type="match status" value="1"/>
</dbReference>
<evidence type="ECO:0000313" key="4">
    <source>
        <dbReference type="EMBL" id="OXT02360.1"/>
    </source>
</evidence>
<reference evidence="5" key="1">
    <citation type="journal article" date="2017" name="Int. J. Syst. Evol. Microbiol.">
        <title>Notoacmeibacter marinus gen. nov., sp. nov., isolated from the gut of a limpet and proposal of Notoacmeibacteraceae fam. nov. in the order Rhizobiales of the class Alphaproteobacteria.</title>
        <authorList>
            <person name="Huang Z."/>
            <person name="Guo F."/>
            <person name="Lai Q."/>
        </authorList>
    </citation>
    <scope>NUCLEOTIDE SEQUENCE [LARGE SCALE GENOMIC DNA]</scope>
    <source>
        <strain evidence="5">XMTR2A4</strain>
    </source>
</reference>
<dbReference type="PANTHER" id="PTHR43877">
    <property type="entry name" value="AMINOALKYLPHOSPHONATE N-ACETYLTRANSFERASE-RELATED-RELATED"/>
    <property type="match status" value="1"/>
</dbReference>
<gene>
    <name evidence="4" type="ORF">B7H23_05520</name>
</gene>
<evidence type="ECO:0000259" key="3">
    <source>
        <dbReference type="PROSITE" id="PS51186"/>
    </source>
</evidence>
<comment type="caution">
    <text evidence="4">The sequence shown here is derived from an EMBL/GenBank/DDBJ whole genome shotgun (WGS) entry which is preliminary data.</text>
</comment>
<evidence type="ECO:0000313" key="5">
    <source>
        <dbReference type="Proteomes" id="UP000215405"/>
    </source>
</evidence>
<dbReference type="PROSITE" id="PS51186">
    <property type="entry name" value="GNAT"/>
    <property type="match status" value="1"/>
</dbReference>
<protein>
    <submittedName>
        <fullName evidence="4">GNAT family N-acetyltransferase</fullName>
    </submittedName>
</protein>
<evidence type="ECO:0000256" key="2">
    <source>
        <dbReference type="ARBA" id="ARBA00023315"/>
    </source>
</evidence>
<organism evidence="4 5">
    <name type="scientific">Notoacmeibacter marinus</name>
    <dbReference type="NCBI Taxonomy" id="1876515"/>
    <lineage>
        <taxon>Bacteria</taxon>
        <taxon>Pseudomonadati</taxon>
        <taxon>Pseudomonadota</taxon>
        <taxon>Alphaproteobacteria</taxon>
        <taxon>Hyphomicrobiales</taxon>
        <taxon>Notoacmeibacteraceae</taxon>
        <taxon>Notoacmeibacter</taxon>
    </lineage>
</organism>
<dbReference type="SUPFAM" id="SSF55729">
    <property type="entry name" value="Acyl-CoA N-acyltransferases (Nat)"/>
    <property type="match status" value="1"/>
</dbReference>